<dbReference type="AlphaFoldDB" id="A0A1A8NRS8"/>
<reference evidence="1" key="1">
    <citation type="submission" date="2016-05" db="EMBL/GenBank/DDBJ databases">
        <authorList>
            <person name="Lavstsen T."/>
            <person name="Jespersen J.S."/>
        </authorList>
    </citation>
    <scope>NUCLEOTIDE SEQUENCE</scope>
    <source>
        <tissue evidence="1">Brain</tissue>
    </source>
</reference>
<evidence type="ECO:0000313" key="1">
    <source>
        <dbReference type="EMBL" id="SBR71417.1"/>
    </source>
</evidence>
<name>A0A1A8NRS8_9TELE</name>
<gene>
    <name evidence="1" type="primary">Nfu_g_1_016981</name>
</gene>
<organism evidence="1">
    <name type="scientific">Nothobranchius pienaari</name>
    <dbReference type="NCBI Taxonomy" id="704102"/>
    <lineage>
        <taxon>Eukaryota</taxon>
        <taxon>Metazoa</taxon>
        <taxon>Chordata</taxon>
        <taxon>Craniata</taxon>
        <taxon>Vertebrata</taxon>
        <taxon>Euteleostomi</taxon>
        <taxon>Actinopterygii</taxon>
        <taxon>Neopterygii</taxon>
        <taxon>Teleostei</taxon>
        <taxon>Neoteleostei</taxon>
        <taxon>Acanthomorphata</taxon>
        <taxon>Ovalentaria</taxon>
        <taxon>Atherinomorphae</taxon>
        <taxon>Cyprinodontiformes</taxon>
        <taxon>Nothobranchiidae</taxon>
        <taxon>Nothobranchius</taxon>
    </lineage>
</organism>
<reference evidence="1" key="2">
    <citation type="submission" date="2016-06" db="EMBL/GenBank/DDBJ databases">
        <title>The genome of a short-lived fish provides insights into sex chromosome evolution and the genetic control of aging.</title>
        <authorList>
            <person name="Reichwald K."/>
            <person name="Felder M."/>
            <person name="Petzold A."/>
            <person name="Koch P."/>
            <person name="Groth M."/>
            <person name="Platzer M."/>
        </authorList>
    </citation>
    <scope>NUCLEOTIDE SEQUENCE</scope>
    <source>
        <tissue evidence="1">Brain</tissue>
    </source>
</reference>
<dbReference type="EMBL" id="HAEG01004351">
    <property type="protein sequence ID" value="SBR71417.1"/>
    <property type="molecule type" value="Transcribed_RNA"/>
</dbReference>
<proteinExistence type="predicted"/>
<feature type="non-terminal residue" evidence="1">
    <location>
        <position position="65"/>
    </location>
</feature>
<sequence length="65" mass="7234">YSQLQLRKTPQTLSEEFAGHFRGKVDSIRCNILSSKGTIVCDKYECACLPEAHTLDGFVLVEAES</sequence>
<protein>
    <submittedName>
        <fullName evidence="1">Uncharacterized protein</fullName>
    </submittedName>
</protein>
<feature type="non-terminal residue" evidence="1">
    <location>
        <position position="1"/>
    </location>
</feature>
<accession>A0A1A8NRS8</accession>